<gene>
    <name evidence="1" type="ORF">DX908_07575</name>
</gene>
<dbReference type="InParanoid" id="A0A371RI47"/>
<comment type="caution">
    <text evidence="1">The sequence shown here is derived from an EMBL/GenBank/DDBJ whole genome shotgun (WGS) entry which is preliminary data.</text>
</comment>
<dbReference type="EMBL" id="QUQO01000001">
    <property type="protein sequence ID" value="RFB05123.1"/>
    <property type="molecule type" value="Genomic_DNA"/>
</dbReference>
<protein>
    <submittedName>
        <fullName evidence="1">DUF2794 domain-containing protein</fullName>
    </submittedName>
</protein>
<dbReference type="OrthoDB" id="7159482at2"/>
<proteinExistence type="predicted"/>
<dbReference type="RefSeq" id="WP_116391754.1">
    <property type="nucleotide sequence ID" value="NZ_QUQO01000001.1"/>
</dbReference>
<dbReference type="Proteomes" id="UP000264589">
    <property type="component" value="Unassembled WGS sequence"/>
</dbReference>
<dbReference type="InterPro" id="IPR021252">
    <property type="entry name" value="DUF2794"/>
</dbReference>
<name>A0A371RI47_9PROT</name>
<dbReference type="Pfam" id="PF10984">
    <property type="entry name" value="DUF2794"/>
    <property type="match status" value="1"/>
</dbReference>
<reference evidence="1 2" key="1">
    <citation type="submission" date="2018-08" db="EMBL/GenBank/DDBJ databases">
        <title>Parvularcula sp. SM1705, isolated from surface water of the South Sea China.</title>
        <authorList>
            <person name="Sun L."/>
        </authorList>
    </citation>
    <scope>NUCLEOTIDE SEQUENCE [LARGE SCALE GENOMIC DNA]</scope>
    <source>
        <strain evidence="1 2">SM1705</strain>
    </source>
</reference>
<dbReference type="AlphaFoldDB" id="A0A371RI47"/>
<accession>A0A371RI47</accession>
<keyword evidence="2" id="KW-1185">Reference proteome</keyword>
<evidence type="ECO:0000313" key="1">
    <source>
        <dbReference type="EMBL" id="RFB05123.1"/>
    </source>
</evidence>
<evidence type="ECO:0000313" key="2">
    <source>
        <dbReference type="Proteomes" id="UP000264589"/>
    </source>
</evidence>
<sequence length="112" mass="12895">MSMTQSPSRGRQALPVNFERVELDAILNVYGFFVAAGEWKDYAIDGLTDRAVFSIFRRTAEAPLYRVEKIPRLRNKQGMYQVIAMTGQVLKRGSELRQVLSVFDRQKLKLIK</sequence>
<organism evidence="1 2">
    <name type="scientific">Parvularcula marina</name>
    <dbReference type="NCBI Taxonomy" id="2292771"/>
    <lineage>
        <taxon>Bacteria</taxon>
        <taxon>Pseudomonadati</taxon>
        <taxon>Pseudomonadota</taxon>
        <taxon>Alphaproteobacteria</taxon>
        <taxon>Parvularculales</taxon>
        <taxon>Parvularculaceae</taxon>
        <taxon>Parvularcula</taxon>
    </lineage>
</organism>